<evidence type="ECO:0000313" key="1">
    <source>
        <dbReference type="EMBL" id="AZZ53937.1"/>
    </source>
</evidence>
<evidence type="ECO:0000313" key="2">
    <source>
        <dbReference type="Proteomes" id="UP000285317"/>
    </source>
</evidence>
<dbReference type="RefSeq" id="WP_123444778.1">
    <property type="nucleotide sequence ID" value="NZ_CP028137.1"/>
</dbReference>
<dbReference type="KEGG" id="rfs:C1I64_19145"/>
<dbReference type="Proteomes" id="UP000285317">
    <property type="component" value="Chromosome"/>
</dbReference>
<accession>A0A3T0T5M6</accession>
<reference evidence="1 2" key="1">
    <citation type="submission" date="2018-03" db="EMBL/GenBank/DDBJ databases">
        <title>Bacteriophage NCPPB3778 and a type I-E CRISPR drive the evolution of the US Biological Select Agent, Rathayibacter toxicus.</title>
        <authorList>
            <person name="Davis E.W.II."/>
            <person name="Tabima J.F."/>
            <person name="Weisberg A.J."/>
            <person name="Dantas Lopes L."/>
            <person name="Wiseman M.S."/>
            <person name="Wiseman M.S."/>
            <person name="Pupko T."/>
            <person name="Belcher M.S."/>
            <person name="Sechler A.J."/>
            <person name="Tancos M.A."/>
            <person name="Schroeder B.K."/>
            <person name="Murray T.D."/>
            <person name="Luster D.G."/>
            <person name="Schneider W.L."/>
            <person name="Rogers E."/>
            <person name="Andreote F.D."/>
            <person name="Grunwald N.J."/>
            <person name="Putnam M.L."/>
            <person name="Chang J.H."/>
        </authorList>
    </citation>
    <scope>NUCLEOTIDE SEQUENCE [LARGE SCALE GENOMIC DNA]</scope>
    <source>
        <strain evidence="1 2">DSM 15932</strain>
    </source>
</reference>
<gene>
    <name evidence="1" type="ORF">C1I64_19145</name>
</gene>
<name>A0A3T0T5M6_9MICO</name>
<organism evidence="1 2">
    <name type="scientific">Rathayibacter festucae DSM 15932</name>
    <dbReference type="NCBI Taxonomy" id="1328866"/>
    <lineage>
        <taxon>Bacteria</taxon>
        <taxon>Bacillati</taxon>
        <taxon>Actinomycetota</taxon>
        <taxon>Actinomycetes</taxon>
        <taxon>Micrococcales</taxon>
        <taxon>Microbacteriaceae</taxon>
        <taxon>Rathayibacter</taxon>
    </lineage>
</organism>
<dbReference type="EMBL" id="CP028137">
    <property type="protein sequence ID" value="AZZ53937.1"/>
    <property type="molecule type" value="Genomic_DNA"/>
</dbReference>
<protein>
    <submittedName>
        <fullName evidence="1">Uncharacterized protein</fullName>
    </submittedName>
</protein>
<proteinExistence type="predicted"/>
<dbReference type="AlphaFoldDB" id="A0A3T0T5M6"/>
<sequence length="82" mass="8708">MSVGHYVLSTTGPFADETEILGVYSTESWAREAAASWLDALDLEAFPQCVIENWNGSHLLHREVLGGLGLDDDGSAAGTVEG</sequence>